<evidence type="ECO:0000256" key="2">
    <source>
        <dbReference type="ARBA" id="ARBA00012438"/>
    </source>
</evidence>
<feature type="transmembrane region" description="Helical" evidence="9">
    <location>
        <begin position="72"/>
        <end position="91"/>
    </location>
</feature>
<evidence type="ECO:0000256" key="7">
    <source>
        <dbReference type="ARBA" id="ARBA00022840"/>
    </source>
</evidence>
<feature type="transmembrane region" description="Helical" evidence="9">
    <location>
        <begin position="144"/>
        <end position="165"/>
    </location>
</feature>
<keyword evidence="5" id="KW-0547">Nucleotide-binding</keyword>
<keyword evidence="8" id="KW-0902">Two-component regulatory system</keyword>
<evidence type="ECO:0000313" key="12">
    <source>
        <dbReference type="Proteomes" id="UP000334019"/>
    </source>
</evidence>
<feature type="domain" description="Histidine kinase/HSP90-like ATPase" evidence="10">
    <location>
        <begin position="286"/>
        <end position="380"/>
    </location>
</feature>
<keyword evidence="3" id="KW-0597">Phosphoprotein</keyword>
<dbReference type="InterPro" id="IPR036890">
    <property type="entry name" value="HATPase_C_sf"/>
</dbReference>
<dbReference type="EC" id="2.7.13.3" evidence="2"/>
<protein>
    <recommendedName>
        <fullName evidence="2">histidine kinase</fullName>
        <ecNumber evidence="2">2.7.13.3</ecNumber>
    </recommendedName>
</protein>
<reference evidence="11 12" key="1">
    <citation type="submission" date="2019-11" db="EMBL/GenBank/DDBJ databases">
        <authorList>
            <person name="He Y."/>
        </authorList>
    </citation>
    <scope>NUCLEOTIDE SEQUENCE [LARGE SCALE GENOMIC DNA]</scope>
    <source>
        <strain evidence="11 12">SCSIO 58843</strain>
    </source>
</reference>
<dbReference type="Proteomes" id="UP000334019">
    <property type="component" value="Chromosome"/>
</dbReference>
<dbReference type="AlphaFoldDB" id="A0A5Q2RMJ6"/>
<evidence type="ECO:0000256" key="9">
    <source>
        <dbReference type="SAM" id="Phobius"/>
    </source>
</evidence>
<evidence type="ECO:0000256" key="8">
    <source>
        <dbReference type="ARBA" id="ARBA00023012"/>
    </source>
</evidence>
<dbReference type="RefSeq" id="WP_153760798.1">
    <property type="nucleotide sequence ID" value="NZ_CP045851.1"/>
</dbReference>
<name>A0A5Q2RMJ6_9ACTN</name>
<dbReference type="CDD" id="cd16917">
    <property type="entry name" value="HATPase_UhpB-NarQ-NarX-like"/>
    <property type="match status" value="1"/>
</dbReference>
<evidence type="ECO:0000256" key="6">
    <source>
        <dbReference type="ARBA" id="ARBA00022777"/>
    </source>
</evidence>
<organism evidence="11 12">
    <name type="scientific">Actinomarinicola tropica</name>
    <dbReference type="NCBI Taxonomy" id="2789776"/>
    <lineage>
        <taxon>Bacteria</taxon>
        <taxon>Bacillati</taxon>
        <taxon>Actinomycetota</taxon>
        <taxon>Acidimicrobiia</taxon>
        <taxon>Acidimicrobiales</taxon>
        <taxon>Iamiaceae</taxon>
        <taxon>Actinomarinicola</taxon>
    </lineage>
</organism>
<evidence type="ECO:0000313" key="11">
    <source>
        <dbReference type="EMBL" id="QGG96694.1"/>
    </source>
</evidence>
<keyword evidence="9" id="KW-0812">Transmembrane</keyword>
<dbReference type="PANTHER" id="PTHR24421:SF10">
    <property type="entry name" value="NITRATE_NITRITE SENSOR PROTEIN NARQ"/>
    <property type="match status" value="1"/>
</dbReference>
<dbReference type="Pfam" id="PF02518">
    <property type="entry name" value="HATPase_c"/>
    <property type="match status" value="1"/>
</dbReference>
<comment type="catalytic activity">
    <reaction evidence="1">
        <text>ATP + protein L-histidine = ADP + protein N-phospho-L-histidine.</text>
        <dbReference type="EC" id="2.7.13.3"/>
    </reaction>
</comment>
<feature type="transmembrane region" description="Helical" evidence="9">
    <location>
        <begin position="122"/>
        <end position="138"/>
    </location>
</feature>
<evidence type="ECO:0000256" key="4">
    <source>
        <dbReference type="ARBA" id="ARBA00022679"/>
    </source>
</evidence>
<dbReference type="GO" id="GO:0046983">
    <property type="term" value="F:protein dimerization activity"/>
    <property type="evidence" value="ECO:0007669"/>
    <property type="project" value="InterPro"/>
</dbReference>
<proteinExistence type="predicted"/>
<dbReference type="Gene3D" id="3.30.565.10">
    <property type="entry name" value="Histidine kinase-like ATPase, C-terminal domain"/>
    <property type="match status" value="1"/>
</dbReference>
<accession>A0A5Q2RMJ6</accession>
<keyword evidence="9" id="KW-0472">Membrane</keyword>
<dbReference type="PANTHER" id="PTHR24421">
    <property type="entry name" value="NITRATE/NITRITE SENSOR PROTEIN NARX-RELATED"/>
    <property type="match status" value="1"/>
</dbReference>
<dbReference type="SUPFAM" id="SSF55874">
    <property type="entry name" value="ATPase domain of HSP90 chaperone/DNA topoisomerase II/histidine kinase"/>
    <property type="match status" value="1"/>
</dbReference>
<dbReference type="GO" id="GO:0000155">
    <property type="term" value="F:phosphorelay sensor kinase activity"/>
    <property type="evidence" value="ECO:0007669"/>
    <property type="project" value="InterPro"/>
</dbReference>
<dbReference type="Pfam" id="PF07730">
    <property type="entry name" value="HisKA_3"/>
    <property type="match status" value="1"/>
</dbReference>
<dbReference type="GO" id="GO:0005524">
    <property type="term" value="F:ATP binding"/>
    <property type="evidence" value="ECO:0007669"/>
    <property type="project" value="UniProtKB-KW"/>
</dbReference>
<dbReference type="Gene3D" id="1.20.5.1930">
    <property type="match status" value="1"/>
</dbReference>
<gene>
    <name evidence="11" type="ORF">GH723_17205</name>
</gene>
<dbReference type="EMBL" id="CP045851">
    <property type="protein sequence ID" value="QGG96694.1"/>
    <property type="molecule type" value="Genomic_DNA"/>
</dbReference>
<dbReference type="SMART" id="SM00387">
    <property type="entry name" value="HATPase_c"/>
    <property type="match status" value="1"/>
</dbReference>
<keyword evidence="9" id="KW-1133">Transmembrane helix</keyword>
<evidence type="ECO:0000256" key="5">
    <source>
        <dbReference type="ARBA" id="ARBA00022741"/>
    </source>
</evidence>
<dbReference type="InterPro" id="IPR003594">
    <property type="entry name" value="HATPase_dom"/>
</dbReference>
<evidence type="ECO:0000256" key="3">
    <source>
        <dbReference type="ARBA" id="ARBA00022553"/>
    </source>
</evidence>
<keyword evidence="7" id="KW-0067">ATP-binding</keyword>
<dbReference type="GO" id="GO:0016020">
    <property type="term" value="C:membrane"/>
    <property type="evidence" value="ECO:0007669"/>
    <property type="project" value="InterPro"/>
</dbReference>
<keyword evidence="6 11" id="KW-0418">Kinase</keyword>
<dbReference type="InterPro" id="IPR050482">
    <property type="entry name" value="Sensor_HK_TwoCompSys"/>
</dbReference>
<keyword evidence="12" id="KW-1185">Reference proteome</keyword>
<keyword evidence="4" id="KW-0808">Transferase</keyword>
<dbReference type="KEGG" id="atq:GH723_17205"/>
<dbReference type="InterPro" id="IPR011712">
    <property type="entry name" value="Sig_transdc_His_kin_sub3_dim/P"/>
</dbReference>
<evidence type="ECO:0000256" key="1">
    <source>
        <dbReference type="ARBA" id="ARBA00000085"/>
    </source>
</evidence>
<evidence type="ECO:0000259" key="10">
    <source>
        <dbReference type="SMART" id="SM00387"/>
    </source>
</evidence>
<feature type="transmembrane region" description="Helical" evidence="9">
    <location>
        <begin position="48"/>
        <end position="65"/>
    </location>
</feature>
<sequence>MTLDKGRPYWAEPRAADPPGPARRDWLLVAVVVVAATIETFAREDLVWSGISLVATVGVACLLPWRRVHPLVVLVAAFGTMSAIDVVALVLDVEWEGLNSAAVMLVLPYALTRWAAGREVGIGLLVMAVPLVLTAVDGQPAGDVVGGTIVLLLACAIGFAVRYAGELRAEEIAGLRSREREELARELHDTVAHHVSAIAVRAQAGRVVATARPEAAVDALSVIEEEATRALEEMRSMVGALRGGDQAVLRPQQGVRDLARLAQPGEGHGPRVTVTIAEDLGGLRPAVDAACFRLAQEAVTNALRHARRASMVQVRVDGDAEHVRLTVDDDGQGGGASGGATSGFGLVGMAERAKLLGGTFDAGPRPDGGWTVAATIPRRAVTT</sequence>